<reference evidence="3" key="1">
    <citation type="journal article" date="2017" name="Acta Aliment.">
        <title>Plant polysaccharide degrading enzyme system of Thermpbifida cellulosilytica TB100 revealed by de novo genome project data.</title>
        <authorList>
            <person name="Toth A."/>
            <person name="Baka E."/>
            <person name="Luzics S."/>
            <person name="Bata-Vidacs I."/>
            <person name="Nagy I."/>
            <person name="Balint B."/>
            <person name="Herceg R."/>
            <person name="Olasz F."/>
            <person name="Wilk T."/>
            <person name="Nagy T."/>
            <person name="Kriszt B."/>
            <person name="Nagy I."/>
            <person name="Kukolya J."/>
        </authorList>
    </citation>
    <scope>NUCLEOTIDE SEQUENCE [LARGE SCALE GENOMIC DNA]</scope>
    <source>
        <strain evidence="3">TB100</strain>
    </source>
</reference>
<comment type="caution">
    <text evidence="2">The sequence shown here is derived from an EMBL/GenBank/DDBJ whole genome shotgun (WGS) entry which is preliminary data.</text>
</comment>
<feature type="domain" description="DUF1540" evidence="1">
    <location>
        <begin position="59"/>
        <end position="90"/>
    </location>
</feature>
<dbReference type="OrthoDB" id="3213529at2"/>
<dbReference type="InterPro" id="IPR011437">
    <property type="entry name" value="DUF1540"/>
</dbReference>
<keyword evidence="3" id="KW-1185">Reference proteome</keyword>
<dbReference type="Pfam" id="PF07561">
    <property type="entry name" value="DUF1540"/>
    <property type="match status" value="2"/>
</dbReference>
<proteinExistence type="predicted"/>
<feature type="domain" description="DUF1540" evidence="1">
    <location>
        <begin position="9"/>
        <end position="40"/>
    </location>
</feature>
<evidence type="ECO:0000313" key="2">
    <source>
        <dbReference type="EMBL" id="KUP97645.1"/>
    </source>
</evidence>
<dbReference type="RefSeq" id="WP_068753477.1">
    <property type="nucleotide sequence ID" value="NZ_KQ950180.1"/>
</dbReference>
<accession>A0A147KJY9</accession>
<evidence type="ECO:0000259" key="1">
    <source>
        <dbReference type="Pfam" id="PF07561"/>
    </source>
</evidence>
<sequence>MDMPVVNSCEADSCVYNVQRSCHALAITVGDIRDALCDTFFRDSAKGGDPKAVAHVGACKMANCQHNVQYECQAPGISVGFEANKADCLTYAPA</sequence>
<organism evidence="2 3">
    <name type="scientific">Thermobifida cellulosilytica TB100</name>
    <dbReference type="NCBI Taxonomy" id="665004"/>
    <lineage>
        <taxon>Bacteria</taxon>
        <taxon>Bacillati</taxon>
        <taxon>Actinomycetota</taxon>
        <taxon>Actinomycetes</taxon>
        <taxon>Streptosporangiales</taxon>
        <taxon>Nocardiopsidaceae</taxon>
        <taxon>Thermobifida</taxon>
    </lineage>
</organism>
<protein>
    <recommendedName>
        <fullName evidence="1">DUF1540 domain-containing protein</fullName>
    </recommendedName>
</protein>
<name>A0A147KJY9_THECS</name>
<dbReference type="PATRIC" id="fig|665004.4.peg.793"/>
<dbReference type="AlphaFoldDB" id="A0A147KJY9"/>
<evidence type="ECO:0000313" key="3">
    <source>
        <dbReference type="Proteomes" id="UP000074382"/>
    </source>
</evidence>
<dbReference type="Proteomes" id="UP000074382">
    <property type="component" value="Unassembled WGS sequence"/>
</dbReference>
<gene>
    <name evidence="2" type="ORF">AC529_05990</name>
</gene>
<dbReference type="EMBL" id="LGEM01000022">
    <property type="protein sequence ID" value="KUP97645.1"/>
    <property type="molecule type" value="Genomic_DNA"/>
</dbReference>